<evidence type="ECO:0000256" key="1">
    <source>
        <dbReference type="SAM" id="Phobius"/>
    </source>
</evidence>
<gene>
    <name evidence="2" type="ORF">H4O11_16640</name>
</gene>
<dbReference type="EMBL" id="JACGXS010000011">
    <property type="protein sequence ID" value="MBA8683429.1"/>
    <property type="molecule type" value="Genomic_DNA"/>
</dbReference>
<comment type="caution">
    <text evidence="2">The sequence shown here is derived from an EMBL/GenBank/DDBJ whole genome shotgun (WGS) entry which is preliminary data.</text>
</comment>
<protein>
    <submittedName>
        <fullName evidence="2">BatD family protein</fullName>
    </submittedName>
</protein>
<keyword evidence="1" id="KW-0472">Membrane</keyword>
<dbReference type="PANTHER" id="PTHR40940">
    <property type="entry name" value="PROTEIN BATD-RELATED"/>
    <property type="match status" value="1"/>
</dbReference>
<dbReference type="RefSeq" id="WP_182340972.1">
    <property type="nucleotide sequence ID" value="NZ_JACGXS010000011.1"/>
</dbReference>
<dbReference type="AlphaFoldDB" id="A0A7W3FPP1"/>
<keyword evidence="1" id="KW-0812">Transmembrane</keyword>
<dbReference type="Pfam" id="PF13584">
    <property type="entry name" value="BatD"/>
    <property type="match status" value="1"/>
</dbReference>
<proteinExistence type="predicted"/>
<dbReference type="Proteomes" id="UP000547058">
    <property type="component" value="Unassembled WGS sequence"/>
</dbReference>
<evidence type="ECO:0000313" key="2">
    <source>
        <dbReference type="EMBL" id="MBA8683429.1"/>
    </source>
</evidence>
<accession>A0A7W3FPP1</accession>
<organism evidence="2 3">
    <name type="scientific">Stenotrophomonas tumulicola</name>
    <dbReference type="NCBI Taxonomy" id="1685415"/>
    <lineage>
        <taxon>Bacteria</taxon>
        <taxon>Pseudomonadati</taxon>
        <taxon>Pseudomonadota</taxon>
        <taxon>Gammaproteobacteria</taxon>
        <taxon>Lysobacterales</taxon>
        <taxon>Lysobacteraceae</taxon>
        <taxon>Stenotrophomonas</taxon>
    </lineage>
</organism>
<reference evidence="2 3" key="1">
    <citation type="submission" date="2020-08" db="EMBL/GenBank/DDBJ databases">
        <title>Stenotrophomonas tumulicola JCM 30961.</title>
        <authorList>
            <person name="Deng Y."/>
        </authorList>
    </citation>
    <scope>NUCLEOTIDE SEQUENCE [LARGE SCALE GENOMIC DNA]</scope>
    <source>
        <strain evidence="2 3">JCM 30961</strain>
    </source>
</reference>
<feature type="transmembrane region" description="Helical" evidence="1">
    <location>
        <begin position="429"/>
        <end position="450"/>
    </location>
</feature>
<sequence>MTRRASPSFIAGLLPWFCALLLCLPSPLLAQTRAWLDRAQVDMGGTVTLNIQTDSDAAPDFAPLRADFVLSGQTRSRQVEWSNGRMQARTLHGIALSPRRSGTLVVPPLQLGTARTPALQLQVSAATPARNDGSAAAFIETEVDDDSPYVQQSVGIVVRLFYAAQLASGTLVLDTPEGASLQVVGQDRTDVREINGRRYNVAERRYLLIPERSGPLRLPGARFDGRTAGSFFEDFFGGGGDGRMRAAAAEQVLQVQAQPANAPQPWLPLHDLRLRYTLAPERARSGEAATLEVEAIAMGATRAQFTELPVPDLGSEAQVFAEPAQYDETFSGGSPRLKITRRYSIVPRAAGTLQVAGIQMRWWDVGSGQVRSSRLPDLSLAVAAARGGSPGAAPPVQALQTDAALPGSDGDGATIALPLPQDGSSVRTWPWTALVVGLLLLWLLTLWWGWRRGRGRPADATAPGATDPAAARPGTAELRRALDTDGLAEVTTLLCAMAGVSRLEQVVTRLDDARQREALLALQRARWAGEGELPAVRRQVREAFRDGPHWSAQAKIAQTDLPPLYPRG</sequence>
<keyword evidence="1" id="KW-1133">Transmembrane helix</keyword>
<evidence type="ECO:0000313" key="3">
    <source>
        <dbReference type="Proteomes" id="UP000547058"/>
    </source>
</evidence>
<name>A0A7W3FPP1_9GAMM</name>
<dbReference type="InterPro" id="IPR025738">
    <property type="entry name" value="BatD"/>
</dbReference>
<dbReference type="PANTHER" id="PTHR40940:SF1">
    <property type="entry name" value="PROTEIN BATD"/>
    <property type="match status" value="1"/>
</dbReference>
<keyword evidence="3" id="KW-1185">Reference proteome</keyword>